<dbReference type="Gene3D" id="3.10.105.10">
    <property type="entry name" value="Dipeptide-binding Protein, Domain 3"/>
    <property type="match status" value="1"/>
</dbReference>
<dbReference type="InterPro" id="IPR039424">
    <property type="entry name" value="SBP_5"/>
</dbReference>
<dbReference type="EMBL" id="JADCSA010000005">
    <property type="protein sequence ID" value="MBE7324442.1"/>
    <property type="molecule type" value="Genomic_DNA"/>
</dbReference>
<evidence type="ECO:0000256" key="1">
    <source>
        <dbReference type="ARBA" id="ARBA00004193"/>
    </source>
</evidence>
<feature type="domain" description="Solute-binding protein family 5" evidence="6">
    <location>
        <begin position="84"/>
        <end position="469"/>
    </location>
</feature>
<dbReference type="SUPFAM" id="SSF53850">
    <property type="entry name" value="Periplasmic binding protein-like II"/>
    <property type="match status" value="1"/>
</dbReference>
<dbReference type="PANTHER" id="PTHR30290">
    <property type="entry name" value="PERIPLASMIC BINDING COMPONENT OF ABC TRANSPORTER"/>
    <property type="match status" value="1"/>
</dbReference>
<comment type="similarity">
    <text evidence="2">Belongs to the bacterial solute-binding protein 5 family.</text>
</comment>
<evidence type="ECO:0000256" key="4">
    <source>
        <dbReference type="ARBA" id="ARBA00022729"/>
    </source>
</evidence>
<dbReference type="InterPro" id="IPR000914">
    <property type="entry name" value="SBP_5_dom"/>
</dbReference>
<feature type="signal peptide" evidence="5">
    <location>
        <begin position="1"/>
        <end position="28"/>
    </location>
</feature>
<feature type="chain" id="PRO_5045519123" evidence="5">
    <location>
        <begin position="29"/>
        <end position="547"/>
    </location>
</feature>
<keyword evidence="3" id="KW-0813">Transport</keyword>
<reference evidence="7 8" key="1">
    <citation type="submission" date="2020-10" db="EMBL/GenBank/DDBJ databases">
        <title>Nocardioides sp. isolated from sludge.</title>
        <authorList>
            <person name="Zhang X."/>
        </authorList>
    </citation>
    <scope>NUCLEOTIDE SEQUENCE [LARGE SCALE GENOMIC DNA]</scope>
    <source>
        <strain evidence="7 8">Y6</strain>
    </source>
</reference>
<dbReference type="CDD" id="cd08493">
    <property type="entry name" value="PBP2_DppA_like"/>
    <property type="match status" value="1"/>
</dbReference>
<dbReference type="PIRSF" id="PIRSF002741">
    <property type="entry name" value="MppA"/>
    <property type="match status" value="1"/>
</dbReference>
<evidence type="ECO:0000313" key="8">
    <source>
        <dbReference type="Proteomes" id="UP000756387"/>
    </source>
</evidence>
<accession>A0ABR9RS82</accession>
<dbReference type="PROSITE" id="PS51257">
    <property type="entry name" value="PROKAR_LIPOPROTEIN"/>
    <property type="match status" value="1"/>
</dbReference>
<dbReference type="Gene3D" id="3.40.190.10">
    <property type="entry name" value="Periplasmic binding protein-like II"/>
    <property type="match status" value="1"/>
</dbReference>
<protein>
    <submittedName>
        <fullName evidence="7">ABC transporter substrate-binding protein</fullName>
    </submittedName>
</protein>
<keyword evidence="4 5" id="KW-0732">Signal</keyword>
<gene>
    <name evidence="7" type="ORF">IEQ44_07235</name>
</gene>
<evidence type="ECO:0000256" key="3">
    <source>
        <dbReference type="ARBA" id="ARBA00022448"/>
    </source>
</evidence>
<name>A0ABR9RS82_9ACTN</name>
<organism evidence="7 8">
    <name type="scientific">Nocardioides malaquae</name>
    <dbReference type="NCBI Taxonomy" id="2773426"/>
    <lineage>
        <taxon>Bacteria</taxon>
        <taxon>Bacillati</taxon>
        <taxon>Actinomycetota</taxon>
        <taxon>Actinomycetes</taxon>
        <taxon>Propionibacteriales</taxon>
        <taxon>Nocardioidaceae</taxon>
        <taxon>Nocardioides</taxon>
    </lineage>
</organism>
<dbReference type="RefSeq" id="WP_193637757.1">
    <property type="nucleotide sequence ID" value="NZ_JADCSA010000005.1"/>
</dbReference>
<evidence type="ECO:0000256" key="2">
    <source>
        <dbReference type="ARBA" id="ARBA00005695"/>
    </source>
</evidence>
<sequence>MRKTAVRRRARIGAVGVAAAALLLTSCAESERNDEEASGGTFVFAGSDEPKLLDPAFASDGETFRVARQIFEGLVGTEPGTADPAPLLATEWENSEDGLEYTFTLRDDVKFHDGTDFDAEAVCFNFDRWYNFPESVQSDDFAYYYAKLFRGFAKGPKKGKGIYESCEATDTHEAKITLNAPFAGFTAALSLPALSMQSPTALEKYQDDAAANVNTTEYSTAHPTGTGPFVFDSWDRGSRVTLKRNDDYWGEKAKVDTVQVVAISDPAARATAVRNGDVDGADLIGPADLKPLEDEGMQVIPRAPFTVLYLGLNQKTKPLDDIRVRQAIAHAIDKDAVAAASLPEGSEIATQFMPQSVNGWSDSVTEYEYDPEKARDLLKEAGAEGATIEFNYPTDVSRPYMPSPEDTFNVLRSQLQEVGLKIKPVADVWTPDYLDKITGTANHGIHLLGWTGDYNDSDNFVGVFFGTEQAEWGFKNQELFDKIAEARGIPSVEEQTPLYEEINEMTMELLPGVPLAHPSPSLAFGPDVEGFQQSPVNDEVFNTVSVG</sequence>
<proteinExistence type="inferred from homology"/>
<evidence type="ECO:0000256" key="5">
    <source>
        <dbReference type="SAM" id="SignalP"/>
    </source>
</evidence>
<evidence type="ECO:0000313" key="7">
    <source>
        <dbReference type="EMBL" id="MBE7324442.1"/>
    </source>
</evidence>
<dbReference type="Gene3D" id="3.90.76.10">
    <property type="entry name" value="Dipeptide-binding Protein, Domain 1"/>
    <property type="match status" value="1"/>
</dbReference>
<evidence type="ECO:0000259" key="6">
    <source>
        <dbReference type="Pfam" id="PF00496"/>
    </source>
</evidence>
<comment type="caution">
    <text evidence="7">The sequence shown here is derived from an EMBL/GenBank/DDBJ whole genome shotgun (WGS) entry which is preliminary data.</text>
</comment>
<dbReference type="InterPro" id="IPR030678">
    <property type="entry name" value="Peptide/Ni-bd"/>
</dbReference>
<dbReference type="InterPro" id="IPR023765">
    <property type="entry name" value="SBP_5_CS"/>
</dbReference>
<comment type="subcellular location">
    <subcellularLocation>
        <location evidence="1">Cell membrane</location>
        <topology evidence="1">Lipid-anchor</topology>
    </subcellularLocation>
</comment>
<keyword evidence="8" id="KW-1185">Reference proteome</keyword>
<dbReference type="PANTHER" id="PTHR30290:SF9">
    <property type="entry name" value="OLIGOPEPTIDE-BINDING PROTEIN APPA"/>
    <property type="match status" value="1"/>
</dbReference>
<dbReference type="PROSITE" id="PS01040">
    <property type="entry name" value="SBP_BACTERIAL_5"/>
    <property type="match status" value="1"/>
</dbReference>
<dbReference type="Pfam" id="PF00496">
    <property type="entry name" value="SBP_bac_5"/>
    <property type="match status" value="1"/>
</dbReference>
<dbReference type="Proteomes" id="UP000756387">
    <property type="component" value="Unassembled WGS sequence"/>
</dbReference>